<reference evidence="2 3" key="1">
    <citation type="submission" date="2023-07" db="EMBL/GenBank/DDBJ databases">
        <authorList>
            <person name="Girao M."/>
            <person name="Carvalho M.F."/>
        </authorList>
    </citation>
    <scope>NUCLEOTIDE SEQUENCE [LARGE SCALE GENOMIC DNA]</scope>
    <source>
        <strain evidence="2 3">66/93</strain>
    </source>
</reference>
<evidence type="ECO:0000259" key="1">
    <source>
        <dbReference type="Pfam" id="PF00668"/>
    </source>
</evidence>
<evidence type="ECO:0000313" key="3">
    <source>
        <dbReference type="Proteomes" id="UP001348641"/>
    </source>
</evidence>
<comment type="caution">
    <text evidence="2">The sequence shown here is derived from an EMBL/GenBank/DDBJ whole genome shotgun (WGS) entry which is preliminary data.</text>
</comment>
<dbReference type="RefSeq" id="WP_330157290.1">
    <property type="nucleotide sequence ID" value="NZ_BAAAJA010000018.1"/>
</dbReference>
<gene>
    <name evidence="2" type="ORF">Q8A49_06000</name>
</gene>
<name>A0ABU7KL77_9ACTN</name>
<dbReference type="Proteomes" id="UP001348641">
    <property type="component" value="Unassembled WGS sequence"/>
</dbReference>
<dbReference type="Pfam" id="PF00668">
    <property type="entry name" value="Condensation"/>
    <property type="match status" value="1"/>
</dbReference>
<dbReference type="Gene3D" id="3.30.559.10">
    <property type="entry name" value="Chloramphenicol acetyltransferase-like domain"/>
    <property type="match status" value="1"/>
</dbReference>
<dbReference type="InterPro" id="IPR023213">
    <property type="entry name" value="CAT-like_dom_sf"/>
</dbReference>
<accession>A0ABU7KL77</accession>
<sequence length="465" mass="50610">MADLRTERVAVHGCRPALAPTTVGQRSIWTDIEYMMPDTSFYNSVVPVELAHGVSLDRVFSALRELCERHGALRSHFFRNPDGELVQRVTAGGEVTVEVCEARSDQDSDLYGLVGDLEASVRGHRFDHGTEWPIRVGVGVLDGAPLVVLLTVSHIAADFPSLRILAGELAALVQGRALGPPPVQPVELSEWERSEEGLRVQERSLRYWRKHLRTMPPSLLPETGDGPEEPRYPTVWMRSRAVALAAGTLGARYRVSSSAVLLAATALLLGRATGTPHATMVLIAGNRTRTVLRDYVGNLAQDVPTGIDLSGDDFATVARRAWSASVNAYRNAYCERAATARLREEAEEERGTDLELAYFFNDLRPAGGDGTAPVTPSADDVRTALADTRTGTGTGVERDNLLFFLDVSASGTDEVELTLKADSLRLRSDGMKEFLMRIEALLVAAVEHGHDHGTEQLLELVGPTV</sequence>
<organism evidence="2 3">
    <name type="scientific">Nocardiopsis tropica</name>
    <dbReference type="NCBI Taxonomy" id="109330"/>
    <lineage>
        <taxon>Bacteria</taxon>
        <taxon>Bacillati</taxon>
        <taxon>Actinomycetota</taxon>
        <taxon>Actinomycetes</taxon>
        <taxon>Streptosporangiales</taxon>
        <taxon>Nocardiopsidaceae</taxon>
        <taxon>Nocardiopsis</taxon>
    </lineage>
</organism>
<feature type="domain" description="Condensation" evidence="1">
    <location>
        <begin position="22"/>
        <end position="338"/>
    </location>
</feature>
<protein>
    <submittedName>
        <fullName evidence="2">Condensation domain-containing protein</fullName>
    </submittedName>
</protein>
<dbReference type="PANTHER" id="PTHR45527">
    <property type="entry name" value="NONRIBOSOMAL PEPTIDE SYNTHETASE"/>
    <property type="match status" value="1"/>
</dbReference>
<evidence type="ECO:0000313" key="2">
    <source>
        <dbReference type="EMBL" id="MEE2050048.1"/>
    </source>
</evidence>
<dbReference type="Gene3D" id="3.30.559.30">
    <property type="entry name" value="Nonribosomal peptide synthetase, condensation domain"/>
    <property type="match status" value="1"/>
</dbReference>
<dbReference type="InterPro" id="IPR001242">
    <property type="entry name" value="Condensation_dom"/>
</dbReference>
<proteinExistence type="predicted"/>
<dbReference type="SUPFAM" id="SSF52777">
    <property type="entry name" value="CoA-dependent acyltransferases"/>
    <property type="match status" value="2"/>
</dbReference>
<dbReference type="EMBL" id="JAUUCC010000010">
    <property type="protein sequence ID" value="MEE2050048.1"/>
    <property type="molecule type" value="Genomic_DNA"/>
</dbReference>
<dbReference type="PANTHER" id="PTHR45527:SF1">
    <property type="entry name" value="FATTY ACID SYNTHASE"/>
    <property type="match status" value="1"/>
</dbReference>